<dbReference type="Gene3D" id="3.60.110.10">
    <property type="entry name" value="Carbon-nitrogen hydrolase"/>
    <property type="match status" value="1"/>
</dbReference>
<organism evidence="3 4">
    <name type="scientific">Legionella shakespearei DSM 23087</name>
    <dbReference type="NCBI Taxonomy" id="1122169"/>
    <lineage>
        <taxon>Bacteria</taxon>
        <taxon>Pseudomonadati</taxon>
        <taxon>Pseudomonadota</taxon>
        <taxon>Gammaproteobacteria</taxon>
        <taxon>Legionellales</taxon>
        <taxon>Legionellaceae</taxon>
        <taxon>Legionella</taxon>
    </lineage>
</organism>
<dbReference type="GO" id="GO:0050126">
    <property type="term" value="F:N-carbamoylputrescine amidase activity"/>
    <property type="evidence" value="ECO:0007669"/>
    <property type="project" value="TreeGrafter"/>
</dbReference>
<dbReference type="InterPro" id="IPR036526">
    <property type="entry name" value="C-N_Hydrolase_sf"/>
</dbReference>
<dbReference type="PATRIC" id="fig|1122169.6.peg.2970"/>
<keyword evidence="4" id="KW-1185">Reference proteome</keyword>
<dbReference type="SUPFAM" id="SSF56317">
    <property type="entry name" value="Carbon-nitrogen hydrolase"/>
    <property type="match status" value="1"/>
</dbReference>
<accession>A0A0W0YL52</accession>
<dbReference type="InterPro" id="IPR050345">
    <property type="entry name" value="Aliph_Amidase/BUP"/>
</dbReference>
<evidence type="ECO:0000313" key="3">
    <source>
        <dbReference type="EMBL" id="KTD57423.1"/>
    </source>
</evidence>
<protein>
    <submittedName>
        <fullName evidence="3">Carbon-nitrogen hydrolase</fullName>
    </submittedName>
</protein>
<keyword evidence="1 3" id="KW-0378">Hydrolase</keyword>
<dbReference type="AlphaFoldDB" id="A0A0W0YL52"/>
<evidence type="ECO:0000256" key="1">
    <source>
        <dbReference type="ARBA" id="ARBA00022801"/>
    </source>
</evidence>
<gene>
    <name evidence="3" type="ORF">Lsha_2574</name>
</gene>
<feature type="domain" description="CN hydrolase" evidence="2">
    <location>
        <begin position="8"/>
        <end position="250"/>
    </location>
</feature>
<dbReference type="PROSITE" id="PS50263">
    <property type="entry name" value="CN_HYDROLASE"/>
    <property type="match status" value="1"/>
</dbReference>
<evidence type="ECO:0000313" key="4">
    <source>
        <dbReference type="Proteomes" id="UP000054600"/>
    </source>
</evidence>
<dbReference type="InterPro" id="IPR003010">
    <property type="entry name" value="C-N_Hydrolase"/>
</dbReference>
<dbReference type="Pfam" id="PF00795">
    <property type="entry name" value="CN_hydrolase"/>
    <property type="match status" value="1"/>
</dbReference>
<dbReference type="PANTHER" id="PTHR43674">
    <property type="entry name" value="NITRILASE C965.09-RELATED"/>
    <property type="match status" value="1"/>
</dbReference>
<comment type="caution">
    <text evidence="3">The sequence shown here is derived from an EMBL/GenBank/DDBJ whole genome shotgun (WGS) entry which is preliminary data.</text>
</comment>
<dbReference type="STRING" id="1122169.Lsha_2574"/>
<dbReference type="CDD" id="cd07197">
    <property type="entry name" value="nitrilase"/>
    <property type="match status" value="1"/>
</dbReference>
<proteinExistence type="predicted"/>
<name>A0A0W0YL52_9GAMM</name>
<dbReference type="eggNOG" id="COG0388">
    <property type="taxonomic scope" value="Bacteria"/>
</dbReference>
<dbReference type="Proteomes" id="UP000054600">
    <property type="component" value="Unassembled WGS sequence"/>
</dbReference>
<dbReference type="GO" id="GO:0033388">
    <property type="term" value="P:putrescine biosynthetic process from arginine"/>
    <property type="evidence" value="ECO:0007669"/>
    <property type="project" value="TreeGrafter"/>
</dbReference>
<dbReference type="RefSeq" id="WP_018578037.1">
    <property type="nucleotide sequence ID" value="NZ_KB892416.1"/>
</dbReference>
<dbReference type="EMBL" id="LNYW01000067">
    <property type="protein sequence ID" value="KTD57423.1"/>
    <property type="molecule type" value="Genomic_DNA"/>
</dbReference>
<sequence>MMNDDLYFRVAAYQGPIVEKSPDLSLEKTIDVMNEANNQDIDILCMPETFLHGLLATKEEALEFSIDLKSTEFASLCQKFSVFKKTTLLLGLNEREGNALYNTVVVIDKGACVGKYRKAYYDGDYFLQGNSFPVFAKRGVKYSILICYDSWFREPALISALKGADVLFCPSFNRIRNESDIMQRLARKNHCIARAYDTQCWFVASDIIWYESEENNLLCPGFACILDTHGNIIAEGSPYTEMLLTHSIPINELLNGHRKKRLLGNEALFDVFNEHYRLRMKNPFPIDAI</sequence>
<reference evidence="3 4" key="1">
    <citation type="submission" date="2015-11" db="EMBL/GenBank/DDBJ databases">
        <title>Genomic analysis of 38 Legionella species identifies large and diverse effector repertoires.</title>
        <authorList>
            <person name="Burstein D."/>
            <person name="Amaro F."/>
            <person name="Zusman T."/>
            <person name="Lifshitz Z."/>
            <person name="Cohen O."/>
            <person name="Gilbert J.A."/>
            <person name="Pupko T."/>
            <person name="Shuman H.A."/>
            <person name="Segal G."/>
        </authorList>
    </citation>
    <scope>NUCLEOTIDE SEQUENCE [LARGE SCALE GENOMIC DNA]</scope>
    <source>
        <strain evidence="3 4">ATCC 49655</strain>
    </source>
</reference>
<dbReference type="PANTHER" id="PTHR43674:SF2">
    <property type="entry name" value="BETA-UREIDOPROPIONASE"/>
    <property type="match status" value="1"/>
</dbReference>
<evidence type="ECO:0000259" key="2">
    <source>
        <dbReference type="PROSITE" id="PS50263"/>
    </source>
</evidence>